<keyword evidence="1" id="KW-0378">Hydrolase</keyword>
<organism evidence="1 2">
    <name type="scientific">Metabacillus hrfriensis</name>
    <dbReference type="NCBI Taxonomy" id="3048891"/>
    <lineage>
        <taxon>Bacteria</taxon>
        <taxon>Bacillati</taxon>
        <taxon>Bacillota</taxon>
        <taxon>Bacilli</taxon>
        <taxon>Bacillales</taxon>
        <taxon>Bacillaceae</taxon>
        <taxon>Metabacillus</taxon>
    </lineage>
</organism>
<keyword evidence="2" id="KW-1185">Reference proteome</keyword>
<evidence type="ECO:0000313" key="1">
    <source>
        <dbReference type="EMBL" id="WHZ59558.1"/>
    </source>
</evidence>
<evidence type="ECO:0000313" key="2">
    <source>
        <dbReference type="Proteomes" id="UP001226091"/>
    </source>
</evidence>
<dbReference type="Proteomes" id="UP001226091">
    <property type="component" value="Chromosome"/>
</dbReference>
<gene>
    <name evidence="1" type="primary">ppx</name>
    <name evidence="1" type="ORF">QLQ22_09600</name>
</gene>
<name>A0ACD4RGV9_9BACI</name>
<sequence length="510" mass="58424">MIKEKYAIIDIGSNTMRLVIYQRDKSQRLKEVENVKIAARLRNYLNEDSFLKDEGISVLVSALHSFQEVTRHHDLKNVKCVATATIRQSENKEAILKKVQEETDFTIRILSEYEEAYYGFLAVVNSTQINSGITIDIGGGSTEITYFENRKLIQYHSFPFGALSLKKYFVKQEIPTEKELVELKQFLAREFHSLPWLANKELPIIAIGGSARNIVQIHQAMQEYPLAGVHLYEMTHRNLTDVQNFLSTLSLHELQSAEGLSKDRADTIIPAAQVFTVLYEVVRADNFILSRKGLRDGVFYEDLTGGTGSAIFPSVIEESFHELLSDYDIDLHHVQYVTKIALKLYSDLAETGLLSYSDDDILLIRRASFVYNLGQYIDSESSSQHTFYLIANRTIDGLLHKERLQLALIASFKSKSAFKQYGEPYKHWFSKVEQRNMMLLGAIIKLAYSLNATGRDIVKTLKLAEDDERVKCKVICKGNYSPEEYQAEKQKKNLEKILKKNIVFHFQKES</sequence>
<dbReference type="EC" id="3.6.1.11" evidence="1"/>
<dbReference type="EMBL" id="CP126116">
    <property type="protein sequence ID" value="WHZ59558.1"/>
    <property type="molecule type" value="Genomic_DNA"/>
</dbReference>
<proteinExistence type="predicted"/>
<reference evidence="2" key="1">
    <citation type="journal article" date="2025" name="Aquaculture">
        <title>Assessment of the bioflocculant production and safety properties of Metabacillus hrfriensis sp. nov. based on phenotypic and whole-genome sequencing analysis.</title>
        <authorList>
            <person name="Zhang R."/>
            <person name="Zhao Z."/>
            <person name="Luo L."/>
            <person name="Wang S."/>
            <person name="Guo K."/>
            <person name="Xu W."/>
        </authorList>
    </citation>
    <scope>NUCLEOTIDE SEQUENCE [LARGE SCALE GENOMIC DNA]</scope>
    <source>
        <strain evidence="2">CT-WN-B3</strain>
    </source>
</reference>
<accession>A0ACD4RGV9</accession>
<protein>
    <submittedName>
        <fullName evidence="1">Exopolyphosphatase</fullName>
        <ecNumber evidence="1">3.6.1.11</ecNumber>
    </submittedName>
</protein>